<dbReference type="InterPro" id="IPR018016">
    <property type="entry name" value="Nucleoside_phosphorylase_CS"/>
</dbReference>
<evidence type="ECO:0000259" key="7">
    <source>
        <dbReference type="Pfam" id="PF01048"/>
    </source>
</evidence>
<dbReference type="PANTHER" id="PTHR43691">
    <property type="entry name" value="URIDINE PHOSPHORYLASE"/>
    <property type="match status" value="1"/>
</dbReference>
<dbReference type="PANTHER" id="PTHR43691:SF11">
    <property type="entry name" value="FI09636P-RELATED"/>
    <property type="match status" value="1"/>
</dbReference>
<reference evidence="8 9" key="1">
    <citation type="submission" date="2019-02" db="EMBL/GenBank/DDBJ databases">
        <authorList>
            <person name="Goldberg S.R."/>
            <person name="Haltli B.A."/>
            <person name="Correa H."/>
            <person name="Russell K.G."/>
        </authorList>
    </citation>
    <scope>NUCLEOTIDE SEQUENCE [LARGE SCALE GENOMIC DNA]</scope>
    <source>
        <strain evidence="8 9">JCM 16186</strain>
    </source>
</reference>
<dbReference type="GO" id="GO:0004731">
    <property type="term" value="F:purine-nucleoside phosphorylase activity"/>
    <property type="evidence" value="ECO:0007669"/>
    <property type="project" value="UniProtKB-EC"/>
</dbReference>
<evidence type="ECO:0000256" key="4">
    <source>
        <dbReference type="ARBA" id="ARBA00022676"/>
    </source>
</evidence>
<comment type="catalytic activity">
    <reaction evidence="6">
        <text>uridine + phosphate = alpha-D-ribose 1-phosphate + uracil</text>
        <dbReference type="Rhea" id="RHEA:24388"/>
        <dbReference type="ChEBI" id="CHEBI:16704"/>
        <dbReference type="ChEBI" id="CHEBI:17568"/>
        <dbReference type="ChEBI" id="CHEBI:43474"/>
        <dbReference type="ChEBI" id="CHEBI:57720"/>
        <dbReference type="EC" id="2.4.2.3"/>
    </reaction>
</comment>
<accession>A0ABW9RP42</accession>
<dbReference type="InterPro" id="IPR035994">
    <property type="entry name" value="Nucleoside_phosphorylase_sf"/>
</dbReference>
<feature type="domain" description="Nucleoside phosphorylase" evidence="7">
    <location>
        <begin position="16"/>
        <end position="213"/>
    </location>
</feature>
<keyword evidence="4 8" id="KW-0328">Glycosyltransferase</keyword>
<proteinExistence type="inferred from homology"/>
<dbReference type="Gene3D" id="3.40.50.1580">
    <property type="entry name" value="Nucleoside phosphorylase domain"/>
    <property type="match status" value="1"/>
</dbReference>
<dbReference type="EC" id="2.4.2.3" evidence="2"/>
<keyword evidence="9" id="KW-1185">Reference proteome</keyword>
<dbReference type="Pfam" id="PF01048">
    <property type="entry name" value="PNP_UDP_1"/>
    <property type="match status" value="1"/>
</dbReference>
<dbReference type="CDD" id="cd09006">
    <property type="entry name" value="PNP_EcPNPI-like"/>
    <property type="match status" value="1"/>
</dbReference>
<dbReference type="RefSeq" id="WP_155171690.1">
    <property type="nucleotide sequence ID" value="NZ_BAAAFL010000023.1"/>
</dbReference>
<evidence type="ECO:0000256" key="5">
    <source>
        <dbReference type="ARBA" id="ARBA00022679"/>
    </source>
</evidence>
<dbReference type="NCBIfam" id="NF004489">
    <property type="entry name" value="PRK05819.1"/>
    <property type="match status" value="1"/>
</dbReference>
<sequence length="235" mass="25576">MSIHIGAEKGDIAETVLLAGDPLRAKFIAENMLTDFTCYTQVRNMLGFTGYYKGKRVSVQGTGMGQPSLAIYTHELIHTYGAKKLIRVGTCGALMPEIALGEIIIAQGASTDSNANRILFQGLDFAPLADFDMLMKAWKAANDKGINARVGNVFSTDLFYFKNDPERWKVWTAHKMLCADMETSMLYTMAAGAGVQALSILTVSDNIVTGAFGTSEERERPILDIVDIAMACADI</sequence>
<dbReference type="NCBIfam" id="TIGR00107">
    <property type="entry name" value="deoD"/>
    <property type="match status" value="1"/>
</dbReference>
<dbReference type="HAMAP" id="MF_01627">
    <property type="entry name" value="Pur_nucleosid_phosp"/>
    <property type="match status" value="1"/>
</dbReference>
<dbReference type="Proteomes" id="UP000798808">
    <property type="component" value="Unassembled WGS sequence"/>
</dbReference>
<comment type="similarity">
    <text evidence="1">Belongs to the PNP/UDP phosphorylase family.</text>
</comment>
<evidence type="ECO:0000256" key="3">
    <source>
        <dbReference type="ARBA" id="ARBA00021980"/>
    </source>
</evidence>
<keyword evidence="5 8" id="KW-0808">Transferase</keyword>
<gene>
    <name evidence="8" type="primary">deoD</name>
    <name evidence="8" type="ORF">E1163_11210</name>
</gene>
<evidence type="ECO:0000256" key="2">
    <source>
        <dbReference type="ARBA" id="ARBA00011888"/>
    </source>
</evidence>
<protein>
    <recommendedName>
        <fullName evidence="3">Uridine phosphorylase</fullName>
        <ecNumber evidence="2">2.4.2.3</ecNumber>
    </recommendedName>
</protein>
<evidence type="ECO:0000313" key="9">
    <source>
        <dbReference type="Proteomes" id="UP000798808"/>
    </source>
</evidence>
<dbReference type="SUPFAM" id="SSF53167">
    <property type="entry name" value="Purine and uridine phosphorylases"/>
    <property type="match status" value="1"/>
</dbReference>
<evidence type="ECO:0000256" key="1">
    <source>
        <dbReference type="ARBA" id="ARBA00010456"/>
    </source>
</evidence>
<dbReference type="InterPro" id="IPR004402">
    <property type="entry name" value="DeoD-type"/>
</dbReference>
<organism evidence="8 9">
    <name type="scientific">Fulvivirga kasyanovii</name>
    <dbReference type="NCBI Taxonomy" id="396812"/>
    <lineage>
        <taxon>Bacteria</taxon>
        <taxon>Pseudomonadati</taxon>
        <taxon>Bacteroidota</taxon>
        <taxon>Cytophagia</taxon>
        <taxon>Cytophagales</taxon>
        <taxon>Fulvivirgaceae</taxon>
        <taxon>Fulvivirga</taxon>
    </lineage>
</organism>
<dbReference type="InterPro" id="IPR000845">
    <property type="entry name" value="Nucleoside_phosphorylase_d"/>
</dbReference>
<dbReference type="PROSITE" id="PS01232">
    <property type="entry name" value="PNP_UDP_1"/>
    <property type="match status" value="1"/>
</dbReference>
<evidence type="ECO:0000256" key="6">
    <source>
        <dbReference type="ARBA" id="ARBA00048447"/>
    </source>
</evidence>
<dbReference type="EMBL" id="SMLW01000521">
    <property type="protein sequence ID" value="MTI25512.1"/>
    <property type="molecule type" value="Genomic_DNA"/>
</dbReference>
<name>A0ABW9RP42_9BACT</name>
<comment type="caution">
    <text evidence="8">The sequence shown here is derived from an EMBL/GenBank/DDBJ whole genome shotgun (WGS) entry which is preliminary data.</text>
</comment>
<evidence type="ECO:0000313" key="8">
    <source>
        <dbReference type="EMBL" id="MTI25512.1"/>
    </source>
</evidence>